<name>A0A8C2FGZ3_CYPCA</name>
<dbReference type="Gene3D" id="2.60.40.10">
    <property type="entry name" value="Immunoglobulins"/>
    <property type="match status" value="1"/>
</dbReference>
<dbReference type="AlphaFoldDB" id="A0A8C2FGZ3"/>
<accession>A0A8C2FGZ3</accession>
<feature type="region of interest" description="Disordered" evidence="1">
    <location>
        <begin position="74"/>
        <end position="110"/>
    </location>
</feature>
<dbReference type="InterPro" id="IPR007110">
    <property type="entry name" value="Ig-like_dom"/>
</dbReference>
<protein>
    <recommendedName>
        <fullName evidence="2">Ig-like domain-containing protein</fullName>
    </recommendedName>
</protein>
<dbReference type="PROSITE" id="PS50835">
    <property type="entry name" value="IG_LIKE"/>
    <property type="match status" value="1"/>
</dbReference>
<dbReference type="InterPro" id="IPR013783">
    <property type="entry name" value="Ig-like_fold"/>
</dbReference>
<dbReference type="Proteomes" id="UP000694701">
    <property type="component" value="Unplaced"/>
</dbReference>
<dbReference type="Ensembl" id="ENSCCRT00020062147.1">
    <property type="protein sequence ID" value="ENSCCRP00020056365.1"/>
    <property type="gene ID" value="ENSCCRG00020026720.1"/>
</dbReference>
<evidence type="ECO:0000256" key="1">
    <source>
        <dbReference type="SAM" id="MobiDB-lite"/>
    </source>
</evidence>
<dbReference type="InterPro" id="IPR036179">
    <property type="entry name" value="Ig-like_dom_sf"/>
</dbReference>
<dbReference type="SUPFAM" id="SSF48726">
    <property type="entry name" value="Immunoglobulin"/>
    <property type="match status" value="1"/>
</dbReference>
<dbReference type="Pfam" id="PF07654">
    <property type="entry name" value="C1-set"/>
    <property type="match status" value="1"/>
</dbReference>
<sequence length="110" mass="12191">TAESSPPTSIFAMSQCTPDSTGYVTIGCMARGFSPADSLTFKWTDYNTKELSDFVQYPAFASGGEYTKVSHMRVRKSDLDPQKPYKCEASNSKGKKDSKVPLLPPRKLHF</sequence>
<proteinExistence type="predicted"/>
<evidence type="ECO:0000313" key="4">
    <source>
        <dbReference type="Proteomes" id="UP000694701"/>
    </source>
</evidence>
<feature type="compositionally biased region" description="Basic and acidic residues" evidence="1">
    <location>
        <begin position="75"/>
        <end position="86"/>
    </location>
</feature>
<evidence type="ECO:0000313" key="3">
    <source>
        <dbReference type="Ensembl" id="ENSCCRP00020056365.1"/>
    </source>
</evidence>
<dbReference type="InterPro" id="IPR003597">
    <property type="entry name" value="Ig_C1-set"/>
</dbReference>
<evidence type="ECO:0000259" key="2">
    <source>
        <dbReference type="PROSITE" id="PS50835"/>
    </source>
</evidence>
<reference evidence="3" key="1">
    <citation type="submission" date="2025-08" db="UniProtKB">
        <authorList>
            <consortium name="Ensembl"/>
        </authorList>
    </citation>
    <scope>IDENTIFICATION</scope>
</reference>
<organism evidence="3 4">
    <name type="scientific">Cyprinus carpio</name>
    <name type="common">Common carp</name>
    <dbReference type="NCBI Taxonomy" id="7962"/>
    <lineage>
        <taxon>Eukaryota</taxon>
        <taxon>Metazoa</taxon>
        <taxon>Chordata</taxon>
        <taxon>Craniata</taxon>
        <taxon>Vertebrata</taxon>
        <taxon>Euteleostomi</taxon>
        <taxon>Actinopterygii</taxon>
        <taxon>Neopterygii</taxon>
        <taxon>Teleostei</taxon>
        <taxon>Ostariophysi</taxon>
        <taxon>Cypriniformes</taxon>
        <taxon>Cyprinidae</taxon>
        <taxon>Cyprininae</taxon>
        <taxon>Cyprinus</taxon>
    </lineage>
</organism>
<feature type="domain" description="Ig-like" evidence="2">
    <location>
        <begin position="6"/>
        <end position="103"/>
    </location>
</feature>
<dbReference type="FunFam" id="2.60.40.10:FF:002350">
    <property type="entry name" value="Immunoglobulin heavy variable 1-4"/>
    <property type="match status" value="1"/>
</dbReference>